<dbReference type="AlphaFoldDB" id="A0A7S7SK87"/>
<keyword evidence="2" id="KW-1185">Reference proteome</keyword>
<protein>
    <submittedName>
        <fullName evidence="1">Uncharacterized protein</fullName>
    </submittedName>
</protein>
<sequence length="158" mass="17685">MIHNDHTTADSRLADYLLDFNPATTNALTNLTLGGYFSSGRIWVLHSRFRNFDPVRRRAGLPEDVGALVEKPGADSAAVTLVNTNPIESREVVVQAGGYGEHRFESVTIAGKRTQYQRPVITVRQDPGAGARLEFQMTRYANRSTFAFPWDRGWYPAK</sequence>
<dbReference type="Proteomes" id="UP000593892">
    <property type="component" value="Chromosome"/>
</dbReference>
<reference evidence="1 2" key="1">
    <citation type="submission" date="2020-10" db="EMBL/GenBank/DDBJ databases">
        <title>Complete genome sequence of Paludibaculum fermentans P105T, a facultatively anaerobic acidobacterium capable of dissimilatory Fe(III) reduction.</title>
        <authorList>
            <person name="Dedysh S.N."/>
            <person name="Beletsky A.V."/>
            <person name="Kulichevskaya I.S."/>
            <person name="Mardanov A.V."/>
            <person name="Ravin N.V."/>
        </authorList>
    </citation>
    <scope>NUCLEOTIDE SEQUENCE [LARGE SCALE GENOMIC DNA]</scope>
    <source>
        <strain evidence="1 2">P105</strain>
    </source>
</reference>
<accession>A0A7S7SK87</accession>
<dbReference type="KEGG" id="pfer:IRI77_28900"/>
<evidence type="ECO:0000313" key="1">
    <source>
        <dbReference type="EMBL" id="QOY86770.1"/>
    </source>
</evidence>
<name>A0A7S7SK87_PALFE</name>
<dbReference type="EMBL" id="CP063849">
    <property type="protein sequence ID" value="QOY86770.1"/>
    <property type="molecule type" value="Genomic_DNA"/>
</dbReference>
<gene>
    <name evidence="1" type="ORF">IRI77_28900</name>
</gene>
<dbReference type="RefSeq" id="WP_194448439.1">
    <property type="nucleotide sequence ID" value="NZ_CP063849.1"/>
</dbReference>
<organism evidence="1 2">
    <name type="scientific">Paludibaculum fermentans</name>
    <dbReference type="NCBI Taxonomy" id="1473598"/>
    <lineage>
        <taxon>Bacteria</taxon>
        <taxon>Pseudomonadati</taxon>
        <taxon>Acidobacteriota</taxon>
        <taxon>Terriglobia</taxon>
        <taxon>Bryobacterales</taxon>
        <taxon>Bryobacteraceae</taxon>
        <taxon>Paludibaculum</taxon>
    </lineage>
</organism>
<evidence type="ECO:0000313" key="2">
    <source>
        <dbReference type="Proteomes" id="UP000593892"/>
    </source>
</evidence>
<proteinExistence type="predicted"/>